<evidence type="ECO:0000313" key="13">
    <source>
        <dbReference type="EMBL" id="RJF92179.1"/>
    </source>
</evidence>
<dbReference type="GO" id="GO:0015288">
    <property type="term" value="F:porin activity"/>
    <property type="evidence" value="ECO:0007669"/>
    <property type="project" value="UniProtKB-KW"/>
</dbReference>
<keyword evidence="6 11" id="KW-0732">Signal</keyword>
<accession>A0A3A3FYL3</accession>
<sequence length="346" mass="35642">MKKTLLALAVLGAISGSAAAQTNVTVYGLMDLGYVRESGSPAVGSVNKLTSGIANGSRVGFRGTEDLGGGLSALFTIESGFQADTGVMGQGGLLFGRQAFVGLQGGFGSVKLGRQYTPIDVTLGAIDPFGNGLTAKTVNLFARGYVSRFDNGILYTTPKFGGFQADLGYGFGEVAGNNSAGRYLGGSVSYAAGPINVRLAYQDTNTRPTAAGVTPAVLAGSDQNLVLGATYNFGVATLHAAYGRTEADRGVTTTAEFDDAMIGVTVPVGAGRFLANYVRRNDDLATNDANFYGIGYMHALSKRTTLYTSFGKMSGKGPVSRTYTVGSSIEGGTGNKGLAIGVRHTF</sequence>
<evidence type="ECO:0000256" key="3">
    <source>
        <dbReference type="ARBA" id="ARBA00022448"/>
    </source>
</evidence>
<evidence type="ECO:0000256" key="2">
    <source>
        <dbReference type="ARBA" id="ARBA00011233"/>
    </source>
</evidence>
<dbReference type="InterPro" id="IPR023614">
    <property type="entry name" value="Porin_dom_sf"/>
</dbReference>
<keyword evidence="8" id="KW-0626">Porin</keyword>
<keyword evidence="9" id="KW-0472">Membrane</keyword>
<evidence type="ECO:0000256" key="7">
    <source>
        <dbReference type="ARBA" id="ARBA00023065"/>
    </source>
</evidence>
<dbReference type="SUPFAM" id="SSF56935">
    <property type="entry name" value="Porins"/>
    <property type="match status" value="1"/>
</dbReference>
<dbReference type="EMBL" id="QYUO01000003">
    <property type="protein sequence ID" value="RJF92179.1"/>
    <property type="molecule type" value="Genomic_DNA"/>
</dbReference>
<keyword evidence="4" id="KW-1134">Transmembrane beta strand</keyword>
<evidence type="ECO:0000256" key="9">
    <source>
        <dbReference type="ARBA" id="ARBA00023136"/>
    </source>
</evidence>
<evidence type="ECO:0000256" key="8">
    <source>
        <dbReference type="ARBA" id="ARBA00023114"/>
    </source>
</evidence>
<comment type="subcellular location">
    <subcellularLocation>
        <location evidence="1">Cell outer membrane</location>
        <topology evidence="1">Multi-pass membrane protein</topology>
    </subcellularLocation>
</comment>
<dbReference type="Gene3D" id="2.40.160.10">
    <property type="entry name" value="Porin"/>
    <property type="match status" value="1"/>
</dbReference>
<evidence type="ECO:0000259" key="12">
    <source>
        <dbReference type="Pfam" id="PF13609"/>
    </source>
</evidence>
<keyword evidence="10" id="KW-0998">Cell outer membrane</keyword>
<dbReference type="InterPro" id="IPR050298">
    <property type="entry name" value="Gram-neg_bact_OMP"/>
</dbReference>
<protein>
    <submittedName>
        <fullName evidence="13">Porin</fullName>
    </submittedName>
</protein>
<dbReference type="InterPro" id="IPR001702">
    <property type="entry name" value="Porin_Gram-ve"/>
</dbReference>
<proteinExistence type="predicted"/>
<dbReference type="GO" id="GO:0046930">
    <property type="term" value="C:pore complex"/>
    <property type="evidence" value="ECO:0007669"/>
    <property type="project" value="UniProtKB-KW"/>
</dbReference>
<dbReference type="GO" id="GO:0009279">
    <property type="term" value="C:cell outer membrane"/>
    <property type="evidence" value="ECO:0007669"/>
    <property type="project" value="UniProtKB-SubCell"/>
</dbReference>
<dbReference type="CDD" id="cd00342">
    <property type="entry name" value="gram_neg_porins"/>
    <property type="match status" value="1"/>
</dbReference>
<dbReference type="AlphaFoldDB" id="A0A3A3FYL3"/>
<dbReference type="PRINTS" id="PR00182">
    <property type="entry name" value="ECOLNEIPORIN"/>
</dbReference>
<evidence type="ECO:0000256" key="4">
    <source>
        <dbReference type="ARBA" id="ARBA00022452"/>
    </source>
</evidence>
<evidence type="ECO:0000256" key="6">
    <source>
        <dbReference type="ARBA" id="ARBA00022729"/>
    </source>
</evidence>
<keyword evidence="3" id="KW-0813">Transport</keyword>
<keyword evidence="7" id="KW-0406">Ion transport</keyword>
<evidence type="ECO:0000313" key="14">
    <source>
        <dbReference type="Proteomes" id="UP000265955"/>
    </source>
</evidence>
<comment type="subunit">
    <text evidence="2">Homotrimer.</text>
</comment>
<keyword evidence="5" id="KW-0812">Transmembrane</keyword>
<organism evidence="13 14">
    <name type="scientific">Noviherbaspirillum saxi</name>
    <dbReference type="NCBI Taxonomy" id="2320863"/>
    <lineage>
        <taxon>Bacteria</taxon>
        <taxon>Pseudomonadati</taxon>
        <taxon>Pseudomonadota</taxon>
        <taxon>Betaproteobacteria</taxon>
        <taxon>Burkholderiales</taxon>
        <taxon>Oxalobacteraceae</taxon>
        <taxon>Noviherbaspirillum</taxon>
    </lineage>
</organism>
<dbReference type="PRINTS" id="PR00184">
    <property type="entry name" value="NEISSPPORIN"/>
</dbReference>
<dbReference type="InterPro" id="IPR033900">
    <property type="entry name" value="Gram_neg_porin_domain"/>
</dbReference>
<dbReference type="Pfam" id="PF13609">
    <property type="entry name" value="Porin_4"/>
    <property type="match status" value="1"/>
</dbReference>
<gene>
    <name evidence="13" type="ORF">D3871_26420</name>
</gene>
<dbReference type="InterPro" id="IPR002299">
    <property type="entry name" value="Porin_Neis"/>
</dbReference>
<keyword evidence="14" id="KW-1185">Reference proteome</keyword>
<dbReference type="PANTHER" id="PTHR34501:SF9">
    <property type="entry name" value="MAJOR OUTER MEMBRANE PROTEIN P.IA"/>
    <property type="match status" value="1"/>
</dbReference>
<dbReference type="PANTHER" id="PTHR34501">
    <property type="entry name" value="PROTEIN YDDL-RELATED"/>
    <property type="match status" value="1"/>
</dbReference>
<evidence type="ECO:0000256" key="11">
    <source>
        <dbReference type="SAM" id="SignalP"/>
    </source>
</evidence>
<comment type="caution">
    <text evidence="13">The sequence shown here is derived from an EMBL/GenBank/DDBJ whole genome shotgun (WGS) entry which is preliminary data.</text>
</comment>
<evidence type="ECO:0000256" key="10">
    <source>
        <dbReference type="ARBA" id="ARBA00023237"/>
    </source>
</evidence>
<dbReference type="Proteomes" id="UP000265955">
    <property type="component" value="Unassembled WGS sequence"/>
</dbReference>
<name>A0A3A3FYL3_9BURK</name>
<evidence type="ECO:0000256" key="5">
    <source>
        <dbReference type="ARBA" id="ARBA00022692"/>
    </source>
</evidence>
<feature type="domain" description="Porin" evidence="12">
    <location>
        <begin position="7"/>
        <end position="316"/>
    </location>
</feature>
<dbReference type="OrthoDB" id="5293374at2"/>
<dbReference type="GO" id="GO:0034220">
    <property type="term" value="P:monoatomic ion transmembrane transport"/>
    <property type="evidence" value="ECO:0007669"/>
    <property type="project" value="InterPro"/>
</dbReference>
<feature type="chain" id="PRO_5017282062" evidence="11">
    <location>
        <begin position="21"/>
        <end position="346"/>
    </location>
</feature>
<reference evidence="14" key="1">
    <citation type="submission" date="2018-09" db="EMBL/GenBank/DDBJ databases">
        <authorList>
            <person name="Zhu H."/>
        </authorList>
    </citation>
    <scope>NUCLEOTIDE SEQUENCE [LARGE SCALE GENOMIC DNA]</scope>
    <source>
        <strain evidence="14">K1R23-30</strain>
    </source>
</reference>
<evidence type="ECO:0000256" key="1">
    <source>
        <dbReference type="ARBA" id="ARBA00004571"/>
    </source>
</evidence>
<dbReference type="RefSeq" id="WP_119772065.1">
    <property type="nucleotide sequence ID" value="NZ_QYUO01000003.1"/>
</dbReference>
<feature type="signal peptide" evidence="11">
    <location>
        <begin position="1"/>
        <end position="20"/>
    </location>
</feature>